<organism evidence="6">
    <name type="scientific">Theileria parva parva</name>
    <dbReference type="NCBI Taxonomy" id="1148489"/>
    <lineage>
        <taxon>Eukaryota</taxon>
        <taxon>Sar</taxon>
        <taxon>Alveolata</taxon>
        <taxon>Apicomplexa</taxon>
        <taxon>Aconoidasida</taxon>
        <taxon>Piroplasmida</taxon>
        <taxon>Theileriidae</taxon>
        <taxon>Theileria</taxon>
    </lineage>
</organism>
<sequence length="368" mass="37606">MNVLTTGIILYSFYLSICMDTGDDDDVFGDDGDSMLPKHQRSSVFGSGLGSTFTSGYSDQEFEEKFQRMGIGKKPKDKGKPHPTKPVKSTLMPEAGQSGAVGGYGAAGPYGQTGYVGQPGPYGQTGAAGGYQGGYPTQPGPCGQTGATGPYGQAGYVGQPGAAGGYPGGYAGQPGPYGQPGATGPYGQAGYVGQPGAAGGYPGGYAGQPGASGGYGAGYSGQGGYPPQGYGQPGQGPYPPPGAAGGYGGGPPGPGQPSGPPGQAPGNMQLLKIDVKNPNNGPNIIFEEYIAGKPERRHRQFTPVPGCGINQVNYDGEKVWSLEVGGDYAVKVLVFPIGFKEKTIEITFIGGEKEIYKKKGRNKPWTKQ</sequence>
<dbReference type="EMBL" id="JN828539">
    <property type="protein sequence ID" value="AFC18356.1"/>
    <property type="molecule type" value="Genomic_DNA"/>
</dbReference>
<evidence type="ECO:0000313" key="6">
    <source>
        <dbReference type="EMBL" id="AFC18359.1"/>
    </source>
</evidence>
<feature type="compositionally biased region" description="Basic residues" evidence="1">
    <location>
        <begin position="71"/>
        <end position="85"/>
    </location>
</feature>
<keyword evidence="2" id="KW-0732">Signal</keyword>
<accession>H9A5J2</accession>
<gene>
    <name evidence="6" type="primary">Tp9</name>
</gene>
<feature type="signal peptide" evidence="2">
    <location>
        <begin position="1"/>
        <end position="18"/>
    </location>
</feature>
<evidence type="ECO:0000313" key="5">
    <source>
        <dbReference type="EMBL" id="AFC18358.1"/>
    </source>
</evidence>
<evidence type="ECO:0000256" key="2">
    <source>
        <dbReference type="SAM" id="SignalP"/>
    </source>
</evidence>
<feature type="compositionally biased region" description="Pro residues" evidence="1">
    <location>
        <begin position="251"/>
        <end position="263"/>
    </location>
</feature>
<dbReference type="EMBL" id="JN828542">
    <property type="protein sequence ID" value="AFC18359.1"/>
    <property type="molecule type" value="Genomic_DNA"/>
</dbReference>
<proteinExistence type="predicted"/>
<evidence type="ECO:0000313" key="3">
    <source>
        <dbReference type="EMBL" id="AFC18356.1"/>
    </source>
</evidence>
<dbReference type="EMBL" id="JN828541">
    <property type="protein sequence ID" value="AFC18358.1"/>
    <property type="molecule type" value="Genomic_DNA"/>
</dbReference>
<dbReference type="EMBL" id="JN828540">
    <property type="protein sequence ID" value="AFC18357.1"/>
    <property type="molecule type" value="Genomic_DNA"/>
</dbReference>
<feature type="region of interest" description="Disordered" evidence="1">
    <location>
        <begin position="70"/>
        <end position="96"/>
    </location>
</feature>
<dbReference type="EMBL" id="JN828543">
    <property type="protein sequence ID" value="AFC18360.1"/>
    <property type="molecule type" value="Genomic_DNA"/>
</dbReference>
<evidence type="ECO:0000313" key="7">
    <source>
        <dbReference type="EMBL" id="AFC18360.1"/>
    </source>
</evidence>
<feature type="compositionally biased region" description="Gly residues" evidence="1">
    <location>
        <begin position="224"/>
        <end position="234"/>
    </location>
</feature>
<feature type="chain" id="PRO_5007666810" evidence="2">
    <location>
        <begin position="19"/>
        <end position="368"/>
    </location>
</feature>
<reference evidence="6" key="1">
    <citation type="submission" date="2011-10" db="EMBL/GenBank/DDBJ databases">
        <authorList>
            <person name="Pelle R."/>
        </authorList>
    </citation>
    <scope>NUCLEOTIDE SEQUENCE</scope>
    <source>
        <strain evidence="3">Marikebuni stabilate 3219</strain>
        <strain evidence="5">Marikebuni stabilate 3262</strain>
        <strain evidence="4">Marikebuni stabilate 3292</strain>
        <strain evidence="7">Marikebuni stabilate 3363</strain>
        <strain evidence="6">Marikebuni stabilate 3366</strain>
    </source>
</reference>
<feature type="region of interest" description="Disordered" evidence="1">
    <location>
        <begin position="224"/>
        <end position="268"/>
    </location>
</feature>
<evidence type="ECO:0000313" key="4">
    <source>
        <dbReference type="EMBL" id="AFC18357.1"/>
    </source>
</evidence>
<name>H9A5J2_THEPA</name>
<protein>
    <submittedName>
        <fullName evidence="6">CD8+ T-cell target antigen Tp9</fullName>
    </submittedName>
</protein>
<dbReference type="AlphaFoldDB" id="H9A5J2"/>
<evidence type="ECO:0000256" key="1">
    <source>
        <dbReference type="SAM" id="MobiDB-lite"/>
    </source>
</evidence>